<evidence type="ECO:0000313" key="2">
    <source>
        <dbReference type="EMBL" id="AIF71159.1"/>
    </source>
</evidence>
<protein>
    <submittedName>
        <fullName evidence="2">TatD related DNase</fullName>
    </submittedName>
</protein>
<dbReference type="InterPro" id="IPR032466">
    <property type="entry name" value="Metal_Hydrolase"/>
</dbReference>
<dbReference type="CDD" id="cd01310">
    <property type="entry name" value="TatD_DNAse"/>
    <property type="match status" value="1"/>
</dbReference>
<organism evidence="2">
    <name type="scientific">Phytophthora capsici</name>
    <dbReference type="NCBI Taxonomy" id="4784"/>
    <lineage>
        <taxon>Eukaryota</taxon>
        <taxon>Sar</taxon>
        <taxon>Stramenopiles</taxon>
        <taxon>Oomycota</taxon>
        <taxon>Peronosporomycetes</taxon>
        <taxon>Peronosporales</taxon>
        <taxon>Peronosporaceae</taxon>
        <taxon>Phytophthora</taxon>
    </lineage>
</organism>
<dbReference type="InterPro" id="IPR001130">
    <property type="entry name" value="TatD-like"/>
</dbReference>
<dbReference type="VEuPathDB" id="FungiDB:DVH05_009096"/>
<feature type="binding site" evidence="1">
    <location>
        <position position="229"/>
    </location>
    <ligand>
        <name>a divalent metal cation</name>
        <dbReference type="ChEBI" id="CHEBI:60240"/>
        <label>1</label>
    </ligand>
</feature>
<gene>
    <name evidence="2" type="primary">TatD2</name>
</gene>
<accession>A0A075LY52</accession>
<sequence>MTFPLIDAHCHLHDQRLWSPASSLSCQMIQGVLSRARHAHISHVVSCATHEHDWRVLEQLMSQVTADSTLEIVPAFGVHPWWAHELDPDNLKPLRDILTRYPAASLGEIGLCKSARGKQVPVDVQVAAFRAQLELASELKRTCVLHCVGYYGKLLELLLSIGRAGKRLPPVLVLHSYSGPPDMMRSFLALPDTRVFFSLNVKQLTDPRMKKAAVCCKEVPVDALLLETDAPDQTPSAEHVGKWFSHDVEHDEIPLTLQEDSTEINEPALLKLALYSAAGIRDVAIDALAIAVYQNSKEAFGIGDLEPKLDGV</sequence>
<feature type="binding site" evidence="1">
    <location>
        <position position="108"/>
    </location>
    <ligand>
        <name>a divalent metal cation</name>
        <dbReference type="ChEBI" id="CHEBI:60240"/>
        <label>1</label>
    </ligand>
</feature>
<dbReference type="GO" id="GO:0046872">
    <property type="term" value="F:metal ion binding"/>
    <property type="evidence" value="ECO:0007669"/>
    <property type="project" value="UniProtKB-KW"/>
</dbReference>
<dbReference type="PANTHER" id="PTHR47176">
    <property type="entry name" value="OSJNBA0020J04.13 PROTEIN"/>
    <property type="match status" value="1"/>
</dbReference>
<dbReference type="Gene3D" id="3.20.20.140">
    <property type="entry name" value="Metal-dependent hydrolases"/>
    <property type="match status" value="1"/>
</dbReference>
<feature type="binding site" evidence="1">
    <location>
        <position position="9"/>
    </location>
    <ligand>
        <name>a divalent metal cation</name>
        <dbReference type="ChEBI" id="CHEBI:60240"/>
        <label>1</label>
    </ligand>
</feature>
<name>A0A075LY52_PHYCP</name>
<dbReference type="SUPFAM" id="SSF51556">
    <property type="entry name" value="Metallo-dependent hydrolases"/>
    <property type="match status" value="1"/>
</dbReference>
<dbReference type="Pfam" id="PF01026">
    <property type="entry name" value="TatD_DNase"/>
    <property type="match status" value="1"/>
</dbReference>
<feature type="binding site" evidence="1">
    <location>
        <position position="11"/>
    </location>
    <ligand>
        <name>a divalent metal cation</name>
        <dbReference type="ChEBI" id="CHEBI:60240"/>
        <label>1</label>
    </ligand>
</feature>
<dbReference type="PIRSF" id="PIRSF005902">
    <property type="entry name" value="DNase_TatD"/>
    <property type="match status" value="1"/>
</dbReference>
<keyword evidence="1" id="KW-0479">Metal-binding</keyword>
<dbReference type="GO" id="GO:0016788">
    <property type="term" value="F:hydrolase activity, acting on ester bonds"/>
    <property type="evidence" value="ECO:0007669"/>
    <property type="project" value="InterPro"/>
</dbReference>
<dbReference type="EMBL" id="KM024053">
    <property type="protein sequence ID" value="AIF71159.1"/>
    <property type="molecule type" value="Genomic_DNA"/>
</dbReference>
<proteinExistence type="predicted"/>
<evidence type="ECO:0000256" key="1">
    <source>
        <dbReference type="PIRSR" id="PIRSR005902-1"/>
    </source>
</evidence>
<feature type="binding site" evidence="1">
    <location>
        <position position="146"/>
    </location>
    <ligand>
        <name>a divalent metal cation</name>
        <dbReference type="ChEBI" id="CHEBI:60240"/>
        <label>2</label>
    </ligand>
</feature>
<reference evidence="2" key="1">
    <citation type="journal article" date="2014" name="Mol. Plant Microbe Interact.">
        <title>Phytophthora sojae TatD Nuclease Positively Regulates Sporulation and Negatively Regulates Pathogenesis.</title>
        <authorList>
            <person name="Chen L."/>
            <person name="Shen D."/>
            <person name="Sun N."/>
            <person name="Xu J."/>
            <person name="Wang W."/>
            <person name="Dou D."/>
        </authorList>
    </citation>
    <scope>NUCLEOTIDE SEQUENCE</scope>
</reference>
<dbReference type="AlphaFoldDB" id="A0A075LY52"/>
<feature type="binding site" evidence="1">
    <location>
        <position position="175"/>
    </location>
    <ligand>
        <name>a divalent metal cation</name>
        <dbReference type="ChEBI" id="CHEBI:60240"/>
        <label>2</label>
    </ligand>
</feature>
<dbReference type="PANTHER" id="PTHR47176:SF1">
    <property type="entry name" value="OS04G0577500 PROTEIN"/>
    <property type="match status" value="1"/>
</dbReference>